<evidence type="ECO:0000256" key="5">
    <source>
        <dbReference type="SAM" id="Coils"/>
    </source>
</evidence>
<dbReference type="PROSITE" id="PS00108">
    <property type="entry name" value="PROTEIN_KINASE_ST"/>
    <property type="match status" value="1"/>
</dbReference>
<dbReference type="EMBL" id="BRXX01000183">
    <property type="protein sequence ID" value="GMH96392.1"/>
    <property type="molecule type" value="Genomic_DNA"/>
</dbReference>
<dbReference type="SMART" id="SM00220">
    <property type="entry name" value="S_TKc"/>
    <property type="match status" value="1"/>
</dbReference>
<keyword evidence="5" id="KW-0175">Coiled coil</keyword>
<dbReference type="PRINTS" id="PR00109">
    <property type="entry name" value="TYRKINASE"/>
</dbReference>
<dbReference type="Gene3D" id="1.10.510.10">
    <property type="entry name" value="Transferase(Phosphotransferase) domain 1"/>
    <property type="match status" value="1"/>
</dbReference>
<evidence type="ECO:0000313" key="8">
    <source>
        <dbReference type="Proteomes" id="UP001165160"/>
    </source>
</evidence>
<feature type="domain" description="Protein kinase" evidence="6">
    <location>
        <begin position="182"/>
        <end position="454"/>
    </location>
</feature>
<name>A0A9W7EZS7_9STRA</name>
<dbReference type="InterPro" id="IPR001245">
    <property type="entry name" value="Ser-Thr/Tyr_kinase_cat_dom"/>
</dbReference>
<dbReference type="PROSITE" id="PS00107">
    <property type="entry name" value="PROTEIN_KINASE_ATP"/>
    <property type="match status" value="1"/>
</dbReference>
<reference evidence="8" key="1">
    <citation type="journal article" date="2023" name="Commun. Biol.">
        <title>Genome analysis of Parmales, the sister group of diatoms, reveals the evolutionary specialization of diatoms from phago-mixotrophs to photoautotrophs.</title>
        <authorList>
            <person name="Ban H."/>
            <person name="Sato S."/>
            <person name="Yoshikawa S."/>
            <person name="Yamada K."/>
            <person name="Nakamura Y."/>
            <person name="Ichinomiya M."/>
            <person name="Sato N."/>
            <person name="Blanc-Mathieu R."/>
            <person name="Endo H."/>
            <person name="Kuwata A."/>
            <person name="Ogata H."/>
        </authorList>
    </citation>
    <scope>NUCLEOTIDE SEQUENCE [LARGE SCALE GENOMIC DNA]</scope>
    <source>
        <strain evidence="8">NIES 3699</strain>
    </source>
</reference>
<evidence type="ECO:0000256" key="1">
    <source>
        <dbReference type="ARBA" id="ARBA00022527"/>
    </source>
</evidence>
<keyword evidence="1" id="KW-0723">Serine/threonine-protein kinase</keyword>
<protein>
    <recommendedName>
        <fullName evidence="6">Protein kinase domain-containing protein</fullName>
    </recommendedName>
</protein>
<feature type="coiled-coil region" evidence="5">
    <location>
        <begin position="478"/>
        <end position="551"/>
    </location>
</feature>
<evidence type="ECO:0000256" key="4">
    <source>
        <dbReference type="PROSITE-ProRule" id="PRU10141"/>
    </source>
</evidence>
<dbReference type="PANTHER" id="PTHR44329">
    <property type="entry name" value="SERINE/THREONINE-PROTEIN KINASE TNNI3K-RELATED"/>
    <property type="match status" value="1"/>
</dbReference>
<dbReference type="CDD" id="cd13999">
    <property type="entry name" value="STKc_MAP3K-like"/>
    <property type="match status" value="1"/>
</dbReference>
<keyword evidence="1" id="KW-0808">Transferase</keyword>
<sequence>MSGFDGFKEGVLSATSFIVHCGESIPILGEIFAVVDEVQRMMEVAKRNDKKAKIVNETCGIIDPVLRRYAGQDVDASILESMKVLRGYVHVFSVHVKDWLGRKSGTLSSVSRFLAGDSASAKLDEDFKNISLCILSFSAAVGVDTNLAVKKMAIKKDYKDFEEQDTSKITKNAEIDAKAIKYESDEPIGEGAFGVVFVALYAGVKVAVKKVNLLRLPMGERKKTIRQFEQELRIMFGLRHPNIVDILGAITTDGNELSLVMEYVVRGDLRGVLDGEYGSVNAATKKGIMMDVAEGMAYLYSRSPPLFHRDLKSPNVLITINWQAKVSDFGMAKADTSAIMSASYSMASAGRRGLGSTKWKAPELFDHPPATFSQWCDVYSYGVVMWELLTGLVPFDRIPNETLGVMVLSKNKRPEPMPEDEGDGLVQLMQKCWEQKPSARPTFNAILKELEPLQEERIGSGSESFEDEEAVRNRLSRAESLQRKQNAFQREKAAFEEEKRLLKQQAEQARLAEQKAQLQEQEAAAKRMAEVEEIERVRKELEEEKKRFLKKDILLQSGQSPILRMVPPSSLDLVTCLAEMGKSKYGMLKLIKNSKL</sequence>
<dbReference type="InterPro" id="IPR017441">
    <property type="entry name" value="Protein_kinase_ATP_BS"/>
</dbReference>
<evidence type="ECO:0000259" key="6">
    <source>
        <dbReference type="PROSITE" id="PS50011"/>
    </source>
</evidence>
<keyword evidence="2 4" id="KW-0547">Nucleotide-binding</keyword>
<dbReference type="AlphaFoldDB" id="A0A9W7EZS7"/>
<proteinExistence type="predicted"/>
<comment type="caution">
    <text evidence="7">The sequence shown here is derived from an EMBL/GenBank/DDBJ whole genome shotgun (WGS) entry which is preliminary data.</text>
</comment>
<dbReference type="Pfam" id="PF07714">
    <property type="entry name" value="PK_Tyr_Ser-Thr"/>
    <property type="match status" value="1"/>
</dbReference>
<gene>
    <name evidence="7" type="ORF">TrVE_jg1488</name>
</gene>
<dbReference type="Proteomes" id="UP001165160">
    <property type="component" value="Unassembled WGS sequence"/>
</dbReference>
<evidence type="ECO:0000256" key="2">
    <source>
        <dbReference type="ARBA" id="ARBA00022741"/>
    </source>
</evidence>
<dbReference type="InterPro" id="IPR011009">
    <property type="entry name" value="Kinase-like_dom_sf"/>
</dbReference>
<dbReference type="PANTHER" id="PTHR44329:SF298">
    <property type="entry name" value="MIXED LINEAGE KINASE DOMAIN-LIKE PROTEIN"/>
    <property type="match status" value="1"/>
</dbReference>
<evidence type="ECO:0000256" key="3">
    <source>
        <dbReference type="ARBA" id="ARBA00022840"/>
    </source>
</evidence>
<dbReference type="PROSITE" id="PS50011">
    <property type="entry name" value="PROTEIN_KINASE_DOM"/>
    <property type="match status" value="1"/>
</dbReference>
<dbReference type="GO" id="GO:0005524">
    <property type="term" value="F:ATP binding"/>
    <property type="evidence" value="ECO:0007669"/>
    <property type="project" value="UniProtKB-UniRule"/>
</dbReference>
<dbReference type="SUPFAM" id="SSF56112">
    <property type="entry name" value="Protein kinase-like (PK-like)"/>
    <property type="match status" value="1"/>
</dbReference>
<dbReference type="GO" id="GO:0004674">
    <property type="term" value="F:protein serine/threonine kinase activity"/>
    <property type="evidence" value="ECO:0007669"/>
    <property type="project" value="UniProtKB-KW"/>
</dbReference>
<organism evidence="7 8">
    <name type="scientific">Triparma verrucosa</name>
    <dbReference type="NCBI Taxonomy" id="1606542"/>
    <lineage>
        <taxon>Eukaryota</taxon>
        <taxon>Sar</taxon>
        <taxon>Stramenopiles</taxon>
        <taxon>Ochrophyta</taxon>
        <taxon>Bolidophyceae</taxon>
        <taxon>Parmales</taxon>
        <taxon>Triparmaceae</taxon>
        <taxon>Triparma</taxon>
    </lineage>
</organism>
<dbReference type="InterPro" id="IPR051681">
    <property type="entry name" value="Ser/Thr_Kinases-Pseudokinases"/>
</dbReference>
<evidence type="ECO:0000313" key="7">
    <source>
        <dbReference type="EMBL" id="GMH96392.1"/>
    </source>
</evidence>
<feature type="binding site" evidence="4">
    <location>
        <position position="210"/>
    </location>
    <ligand>
        <name>ATP</name>
        <dbReference type="ChEBI" id="CHEBI:30616"/>
    </ligand>
</feature>
<dbReference type="InterPro" id="IPR000719">
    <property type="entry name" value="Prot_kinase_dom"/>
</dbReference>
<keyword evidence="3 4" id="KW-0067">ATP-binding</keyword>
<keyword evidence="8" id="KW-1185">Reference proteome</keyword>
<dbReference type="InterPro" id="IPR008271">
    <property type="entry name" value="Ser/Thr_kinase_AS"/>
</dbReference>
<accession>A0A9W7EZS7</accession>
<keyword evidence="1" id="KW-0418">Kinase</keyword>